<dbReference type="InterPro" id="IPR036890">
    <property type="entry name" value="HATPase_C_sf"/>
</dbReference>
<protein>
    <submittedName>
        <fullName evidence="6">MORC family CW-type zinc finger protein 2-like isoform X1</fullName>
    </submittedName>
</protein>
<dbReference type="RefSeq" id="XP_022256944.1">
    <property type="nucleotide sequence ID" value="XM_022401236.1"/>
</dbReference>
<gene>
    <name evidence="6" type="primary">LOC106472686</name>
</gene>
<evidence type="ECO:0000256" key="4">
    <source>
        <dbReference type="ARBA" id="ARBA00023242"/>
    </source>
</evidence>
<dbReference type="PANTHER" id="PTHR23337:SF3">
    <property type="entry name" value="MORC FAMILY CW-TYPE ZINC FINGER 2"/>
    <property type="match status" value="1"/>
</dbReference>
<dbReference type="Pfam" id="PF13589">
    <property type="entry name" value="HATPase_c_3"/>
    <property type="match status" value="1"/>
</dbReference>
<evidence type="ECO:0000313" key="5">
    <source>
        <dbReference type="Proteomes" id="UP000694941"/>
    </source>
</evidence>
<keyword evidence="3" id="KW-0175">Coiled coil</keyword>
<keyword evidence="5" id="KW-1185">Reference proteome</keyword>
<keyword evidence="4" id="KW-0539">Nucleus</keyword>
<comment type="subcellular location">
    <subcellularLocation>
        <location evidence="1">Nucleus</location>
    </subcellularLocation>
</comment>
<accession>A0ABM1TM38</accession>
<evidence type="ECO:0000256" key="2">
    <source>
        <dbReference type="ARBA" id="ARBA00022723"/>
    </source>
</evidence>
<sequence length="114" mass="12440">MVDNARDAGSTCLNIYTIPCENVRGGFLLCFLDNGIGMDPVEATTVITFGKSLKRGVESMIGQYGNGLKSGSMRIGNDMILFTKKDSVVTSVLMSRTFLEEKNLEQVCIIFSES</sequence>
<dbReference type="Proteomes" id="UP000694941">
    <property type="component" value="Unplaced"/>
</dbReference>
<evidence type="ECO:0000313" key="6">
    <source>
        <dbReference type="RefSeq" id="XP_022256944.1"/>
    </source>
</evidence>
<evidence type="ECO:0000256" key="3">
    <source>
        <dbReference type="ARBA" id="ARBA00023054"/>
    </source>
</evidence>
<dbReference type="PANTHER" id="PTHR23337">
    <property type="entry name" value="ZINC FINGER CW-TYPE COILED-COIL DOMAIN PROTEIN 1"/>
    <property type="match status" value="1"/>
</dbReference>
<dbReference type="GeneID" id="106472686"/>
<reference evidence="6" key="1">
    <citation type="submission" date="2025-08" db="UniProtKB">
        <authorList>
            <consortium name="RefSeq"/>
        </authorList>
    </citation>
    <scope>IDENTIFICATION</scope>
    <source>
        <tissue evidence="6">Muscle</tissue>
    </source>
</reference>
<dbReference type="SUPFAM" id="SSF55874">
    <property type="entry name" value="ATPase domain of HSP90 chaperone/DNA topoisomerase II/histidine kinase"/>
    <property type="match status" value="1"/>
</dbReference>
<organism evidence="5 6">
    <name type="scientific">Limulus polyphemus</name>
    <name type="common">Atlantic horseshoe crab</name>
    <dbReference type="NCBI Taxonomy" id="6850"/>
    <lineage>
        <taxon>Eukaryota</taxon>
        <taxon>Metazoa</taxon>
        <taxon>Ecdysozoa</taxon>
        <taxon>Arthropoda</taxon>
        <taxon>Chelicerata</taxon>
        <taxon>Merostomata</taxon>
        <taxon>Xiphosura</taxon>
        <taxon>Limulidae</taxon>
        <taxon>Limulus</taxon>
    </lineage>
</organism>
<name>A0ABM1TM38_LIMPO</name>
<evidence type="ECO:0000256" key="1">
    <source>
        <dbReference type="ARBA" id="ARBA00004123"/>
    </source>
</evidence>
<dbReference type="Gene3D" id="3.30.565.10">
    <property type="entry name" value="Histidine kinase-like ATPase, C-terminal domain"/>
    <property type="match status" value="1"/>
</dbReference>
<keyword evidence="2" id="KW-0479">Metal-binding</keyword>
<proteinExistence type="predicted"/>